<sequence length="306" mass="34715">MTLNVKLVEVATVPIGLPHRTELKLSVRGLSCSRLIAADVNYGFKPTETNPDFPTWEGAYSIGVHFNDERSEVFLDGRYYSHPNRKGQTHFLYVSELAHIDFTTPRHTQEVILQRSFMREIADDLEVPHVTHLGNSLYHMTDDPVLRRLALRIYPFFDAPETMDPLMADHYMWSLGIYLCAHYGDLTIRRPIVGGLSTWQERLAKDVIETSLVGGVGLAELAQLCGLRTSQFAHGFKRSTGVAPYEWLLRRRIERAKESLLWGHKLSEVALACGFADESHLTRMFRRVVGVTPGAWRATRASAVQH</sequence>
<evidence type="ECO:0000313" key="5">
    <source>
        <dbReference type="EMBL" id="NNU37859.1"/>
    </source>
</evidence>
<dbReference type="SMART" id="SM00342">
    <property type="entry name" value="HTH_ARAC"/>
    <property type="match status" value="1"/>
</dbReference>
<dbReference type="Gene3D" id="1.10.10.60">
    <property type="entry name" value="Homeodomain-like"/>
    <property type="match status" value="2"/>
</dbReference>
<dbReference type="PROSITE" id="PS01124">
    <property type="entry name" value="HTH_ARAC_FAMILY_2"/>
    <property type="match status" value="1"/>
</dbReference>
<accession>A0A7Y3WF89</accession>
<dbReference type="InterPro" id="IPR050204">
    <property type="entry name" value="AraC_XylS_family_regulators"/>
</dbReference>
<keyword evidence="6" id="KW-1185">Reference proteome</keyword>
<keyword evidence="1" id="KW-0805">Transcription regulation</keyword>
<keyword evidence="2" id="KW-0238">DNA-binding</keyword>
<dbReference type="GO" id="GO:0043565">
    <property type="term" value="F:sequence-specific DNA binding"/>
    <property type="evidence" value="ECO:0007669"/>
    <property type="project" value="InterPro"/>
</dbReference>
<keyword evidence="3" id="KW-0804">Transcription</keyword>
<proteinExistence type="predicted"/>
<reference evidence="5 6" key="1">
    <citation type="submission" date="2020-02" db="EMBL/GenBank/DDBJ databases">
        <authorList>
            <person name="Sun Q."/>
        </authorList>
    </citation>
    <scope>NUCLEOTIDE SEQUENCE [LARGE SCALE GENOMIC DNA]</scope>
    <source>
        <strain evidence="5 6">CCBAU 03386</strain>
    </source>
</reference>
<dbReference type="Pfam" id="PF12833">
    <property type="entry name" value="HTH_18"/>
    <property type="match status" value="1"/>
</dbReference>
<dbReference type="SUPFAM" id="SSF46689">
    <property type="entry name" value="Homeodomain-like"/>
    <property type="match status" value="2"/>
</dbReference>
<evidence type="ECO:0000256" key="2">
    <source>
        <dbReference type="ARBA" id="ARBA00023125"/>
    </source>
</evidence>
<dbReference type="AlphaFoldDB" id="A0A7Y3WF89"/>
<evidence type="ECO:0000256" key="3">
    <source>
        <dbReference type="ARBA" id="ARBA00023163"/>
    </source>
</evidence>
<dbReference type="GO" id="GO:0003700">
    <property type="term" value="F:DNA-binding transcription factor activity"/>
    <property type="evidence" value="ECO:0007669"/>
    <property type="project" value="InterPro"/>
</dbReference>
<name>A0A7Y3WF89_9HYPH</name>
<gene>
    <name evidence="5" type="ORF">G9X64_15440</name>
</gene>
<dbReference type="PANTHER" id="PTHR46796">
    <property type="entry name" value="HTH-TYPE TRANSCRIPTIONAL ACTIVATOR RHAS-RELATED"/>
    <property type="match status" value="1"/>
</dbReference>
<dbReference type="RefSeq" id="WP_171376866.1">
    <property type="nucleotide sequence ID" value="NZ_JABFCN010000023.1"/>
</dbReference>
<organism evidence="5 6">
    <name type="scientific">Rhizobium sophorae</name>
    <dbReference type="NCBI Taxonomy" id="1535242"/>
    <lineage>
        <taxon>Bacteria</taxon>
        <taxon>Pseudomonadati</taxon>
        <taxon>Pseudomonadota</taxon>
        <taxon>Alphaproteobacteria</taxon>
        <taxon>Hyphomicrobiales</taxon>
        <taxon>Rhizobiaceae</taxon>
        <taxon>Rhizobium/Agrobacterium group</taxon>
        <taxon>Rhizobium</taxon>
    </lineage>
</organism>
<comment type="caution">
    <text evidence="5">The sequence shown here is derived from an EMBL/GenBank/DDBJ whole genome shotgun (WGS) entry which is preliminary data.</text>
</comment>
<protein>
    <submittedName>
        <fullName evidence="5">Helix-turn-helix transcriptional regulator</fullName>
    </submittedName>
</protein>
<evidence type="ECO:0000256" key="1">
    <source>
        <dbReference type="ARBA" id="ARBA00023015"/>
    </source>
</evidence>
<dbReference type="EMBL" id="JABFCN010000023">
    <property type="protein sequence ID" value="NNU37859.1"/>
    <property type="molecule type" value="Genomic_DNA"/>
</dbReference>
<dbReference type="InterPro" id="IPR018060">
    <property type="entry name" value="HTH_AraC"/>
</dbReference>
<dbReference type="InterPro" id="IPR009057">
    <property type="entry name" value="Homeodomain-like_sf"/>
</dbReference>
<dbReference type="InterPro" id="IPR018062">
    <property type="entry name" value="HTH_AraC-typ_CS"/>
</dbReference>
<dbReference type="PANTHER" id="PTHR46796:SF14">
    <property type="entry name" value="TRANSCRIPTIONAL REGULATORY PROTEIN"/>
    <property type="match status" value="1"/>
</dbReference>
<feature type="domain" description="HTH araC/xylS-type" evidence="4">
    <location>
        <begin position="202"/>
        <end position="299"/>
    </location>
</feature>
<dbReference type="Proteomes" id="UP000519972">
    <property type="component" value="Unassembled WGS sequence"/>
</dbReference>
<evidence type="ECO:0000259" key="4">
    <source>
        <dbReference type="PROSITE" id="PS01124"/>
    </source>
</evidence>
<dbReference type="PROSITE" id="PS00041">
    <property type="entry name" value="HTH_ARAC_FAMILY_1"/>
    <property type="match status" value="1"/>
</dbReference>
<evidence type="ECO:0000313" key="6">
    <source>
        <dbReference type="Proteomes" id="UP000519972"/>
    </source>
</evidence>